<evidence type="ECO:0000256" key="1">
    <source>
        <dbReference type="SAM" id="Phobius"/>
    </source>
</evidence>
<dbReference type="Proteomes" id="UP000663879">
    <property type="component" value="Unassembled WGS sequence"/>
</dbReference>
<proteinExistence type="predicted"/>
<accession>A0A814KGJ5</accession>
<protein>
    <submittedName>
        <fullName evidence="2">Uncharacterized protein</fullName>
    </submittedName>
</protein>
<sequence length="171" mass="19772">MADRTEKIREFVKRARLMLDSLEQCVPIFTQLDQMTTMGSEVTKIKDHITNIKSDIISLKLDLEKTNKIIDDIKADAKQSQENVEKRQYNSFNCCTPEAKINWITIFGKVKPDLPSTMQDLIELLQTKLVPILTYYNMLILVLVLLIPDVELKKNKEEIAKFMGVRTLMPL</sequence>
<comment type="caution">
    <text evidence="2">The sequence shown here is derived from an EMBL/GenBank/DDBJ whole genome shotgun (WGS) entry which is preliminary data.</text>
</comment>
<reference evidence="2" key="1">
    <citation type="submission" date="2021-02" db="EMBL/GenBank/DDBJ databases">
        <authorList>
            <person name="Nowell W R."/>
        </authorList>
    </citation>
    <scope>NUCLEOTIDE SEQUENCE</scope>
    <source>
        <strain evidence="2">Ploen Becks lab</strain>
    </source>
</reference>
<name>A0A814KGJ5_9BILA</name>
<dbReference type="AlphaFoldDB" id="A0A814KGJ5"/>
<organism evidence="2 3">
    <name type="scientific">Brachionus calyciflorus</name>
    <dbReference type="NCBI Taxonomy" id="104777"/>
    <lineage>
        <taxon>Eukaryota</taxon>
        <taxon>Metazoa</taxon>
        <taxon>Spiralia</taxon>
        <taxon>Gnathifera</taxon>
        <taxon>Rotifera</taxon>
        <taxon>Eurotatoria</taxon>
        <taxon>Monogononta</taxon>
        <taxon>Pseudotrocha</taxon>
        <taxon>Ploima</taxon>
        <taxon>Brachionidae</taxon>
        <taxon>Brachionus</taxon>
    </lineage>
</organism>
<evidence type="ECO:0000313" key="3">
    <source>
        <dbReference type="Proteomes" id="UP000663879"/>
    </source>
</evidence>
<gene>
    <name evidence="2" type="ORF">OXX778_LOCUS18739</name>
</gene>
<keyword evidence="3" id="KW-1185">Reference proteome</keyword>
<evidence type="ECO:0000313" key="2">
    <source>
        <dbReference type="EMBL" id="CAF1049199.1"/>
    </source>
</evidence>
<keyword evidence="1" id="KW-0812">Transmembrane</keyword>
<dbReference type="EMBL" id="CAJNOC010005323">
    <property type="protein sequence ID" value="CAF1049199.1"/>
    <property type="molecule type" value="Genomic_DNA"/>
</dbReference>
<keyword evidence="1" id="KW-1133">Transmembrane helix</keyword>
<feature type="transmembrane region" description="Helical" evidence="1">
    <location>
        <begin position="129"/>
        <end position="147"/>
    </location>
</feature>
<keyword evidence="1" id="KW-0472">Membrane</keyword>